<dbReference type="EMBL" id="PYAV01000005">
    <property type="protein sequence ID" value="PSL47045.1"/>
    <property type="molecule type" value="Genomic_DNA"/>
</dbReference>
<keyword evidence="3" id="KW-1185">Reference proteome</keyword>
<dbReference type="NCBIfam" id="NF045534">
    <property type="entry name" value="small_EYxxD"/>
    <property type="match status" value="1"/>
</dbReference>
<keyword evidence="1" id="KW-0472">Membrane</keyword>
<accession>A0A2P8HLE7</accession>
<dbReference type="AlphaFoldDB" id="A0A2P8HLE7"/>
<evidence type="ECO:0000313" key="2">
    <source>
        <dbReference type="EMBL" id="PSL47045.1"/>
    </source>
</evidence>
<evidence type="ECO:0000313" key="3">
    <source>
        <dbReference type="Proteomes" id="UP000242310"/>
    </source>
</evidence>
<protein>
    <submittedName>
        <fullName evidence="2">Uncharacterized protein</fullName>
    </submittedName>
</protein>
<dbReference type="RefSeq" id="WP_345789033.1">
    <property type="nucleotide sequence ID" value="NZ_PYAV01000005.1"/>
</dbReference>
<keyword evidence="1" id="KW-0812">Transmembrane</keyword>
<feature type="transmembrane region" description="Helical" evidence="1">
    <location>
        <begin position="15"/>
        <end position="32"/>
    </location>
</feature>
<sequence length="36" mass="4148">MSSAWILERGTDLGFVYAMIIGVVIVLLLVWLKRQR</sequence>
<dbReference type="Proteomes" id="UP000242310">
    <property type="component" value="Unassembled WGS sequence"/>
</dbReference>
<keyword evidence="1" id="KW-1133">Transmembrane helix</keyword>
<reference evidence="2 3" key="1">
    <citation type="submission" date="2018-03" db="EMBL/GenBank/DDBJ databases">
        <title>Genomic Encyclopedia of Type Strains, Phase III (KMG-III): the genomes of soil and plant-associated and newly described type strains.</title>
        <authorList>
            <person name="Whitman W."/>
        </authorList>
    </citation>
    <scope>NUCLEOTIDE SEQUENCE [LARGE SCALE GENOMIC DNA]</scope>
    <source>
        <strain evidence="2 3">CGMCC 1.07653</strain>
    </source>
</reference>
<comment type="caution">
    <text evidence="2">The sequence shown here is derived from an EMBL/GenBank/DDBJ whole genome shotgun (WGS) entry which is preliminary data.</text>
</comment>
<evidence type="ECO:0000256" key="1">
    <source>
        <dbReference type="SAM" id="Phobius"/>
    </source>
</evidence>
<gene>
    <name evidence="2" type="ORF">B0H94_105201</name>
</gene>
<organism evidence="2 3">
    <name type="scientific">Salsuginibacillus halophilus</name>
    <dbReference type="NCBI Taxonomy" id="517424"/>
    <lineage>
        <taxon>Bacteria</taxon>
        <taxon>Bacillati</taxon>
        <taxon>Bacillota</taxon>
        <taxon>Bacilli</taxon>
        <taxon>Bacillales</taxon>
        <taxon>Bacillaceae</taxon>
        <taxon>Salsuginibacillus</taxon>
    </lineage>
</organism>
<name>A0A2P8HLE7_9BACI</name>
<proteinExistence type="predicted"/>